<evidence type="ECO:0000313" key="4">
    <source>
        <dbReference type="Proteomes" id="UP000712673"/>
    </source>
</evidence>
<feature type="chain" id="PRO_5038002866" evidence="1">
    <location>
        <begin position="23"/>
        <end position="136"/>
    </location>
</feature>
<proteinExistence type="predicted"/>
<accession>A0A937VZH0</accession>
<comment type="caution">
    <text evidence="3">The sequence shown here is derived from an EMBL/GenBank/DDBJ whole genome shotgun (WGS) entry which is preliminary data.</text>
</comment>
<dbReference type="Pfam" id="PF07883">
    <property type="entry name" value="Cupin_2"/>
    <property type="match status" value="1"/>
</dbReference>
<name>A0A937VZH0_UNCTE</name>
<evidence type="ECO:0000259" key="2">
    <source>
        <dbReference type="Pfam" id="PF07883"/>
    </source>
</evidence>
<evidence type="ECO:0000313" key="3">
    <source>
        <dbReference type="EMBL" id="MBM3224029.1"/>
    </source>
</evidence>
<dbReference type="InterPro" id="IPR013096">
    <property type="entry name" value="Cupin_2"/>
</dbReference>
<feature type="domain" description="Cupin type-2" evidence="2">
    <location>
        <begin position="58"/>
        <end position="116"/>
    </location>
</feature>
<sequence length="136" mass="14604">MMKGVGLAVLMGISLIAGSVYADNHAFEFSNEVKQGEQRAGFTNKVMIKTTTFTVGAVAVNEEIKPHRHHDGAHVLYIVSGGGTMTHGDQTITLKPGMIVYVPVGVAHGIKAEGGELTLVDFAQPPFDPNKMEWIK</sequence>
<feature type="signal peptide" evidence="1">
    <location>
        <begin position="1"/>
        <end position="22"/>
    </location>
</feature>
<evidence type="ECO:0000256" key="1">
    <source>
        <dbReference type="SAM" id="SignalP"/>
    </source>
</evidence>
<dbReference type="SUPFAM" id="SSF51182">
    <property type="entry name" value="RmlC-like cupins"/>
    <property type="match status" value="1"/>
</dbReference>
<dbReference type="EMBL" id="VGLS01000245">
    <property type="protein sequence ID" value="MBM3224029.1"/>
    <property type="molecule type" value="Genomic_DNA"/>
</dbReference>
<reference evidence="3" key="1">
    <citation type="submission" date="2019-03" db="EMBL/GenBank/DDBJ databases">
        <title>Lake Tanganyika Metagenome-Assembled Genomes (MAGs).</title>
        <authorList>
            <person name="Tran P."/>
        </authorList>
    </citation>
    <scope>NUCLEOTIDE SEQUENCE</scope>
    <source>
        <strain evidence="3">K_DeepCast_65m_m2_066</strain>
    </source>
</reference>
<dbReference type="InterPro" id="IPR014710">
    <property type="entry name" value="RmlC-like_jellyroll"/>
</dbReference>
<dbReference type="InterPro" id="IPR011051">
    <property type="entry name" value="RmlC_Cupin_sf"/>
</dbReference>
<dbReference type="AlphaFoldDB" id="A0A937VZH0"/>
<gene>
    <name evidence="3" type="ORF">FJZ47_09535</name>
</gene>
<dbReference type="Gene3D" id="2.60.120.10">
    <property type="entry name" value="Jelly Rolls"/>
    <property type="match status" value="1"/>
</dbReference>
<dbReference type="Proteomes" id="UP000712673">
    <property type="component" value="Unassembled WGS sequence"/>
</dbReference>
<protein>
    <submittedName>
        <fullName evidence="3">Cupin domain-containing protein</fullName>
    </submittedName>
</protein>
<keyword evidence="1" id="KW-0732">Signal</keyword>
<organism evidence="3 4">
    <name type="scientific">Tectimicrobiota bacterium</name>
    <dbReference type="NCBI Taxonomy" id="2528274"/>
    <lineage>
        <taxon>Bacteria</taxon>
        <taxon>Pseudomonadati</taxon>
        <taxon>Nitrospinota/Tectimicrobiota group</taxon>
        <taxon>Candidatus Tectimicrobiota</taxon>
    </lineage>
</organism>